<dbReference type="InterPro" id="IPR023608">
    <property type="entry name" value="Transglutaminase_animal"/>
</dbReference>
<dbReference type="InterPro" id="IPR013783">
    <property type="entry name" value="Ig-like_fold"/>
</dbReference>
<dbReference type="Gene3D" id="2.60.40.10">
    <property type="entry name" value="Immunoglobulins"/>
    <property type="match status" value="2"/>
</dbReference>
<evidence type="ECO:0000259" key="3">
    <source>
        <dbReference type="SMART" id="SM00460"/>
    </source>
</evidence>
<evidence type="ECO:0000313" key="5">
    <source>
        <dbReference type="Proteomes" id="UP000694545"/>
    </source>
</evidence>
<name>A0A8D2LUB2_VARKO</name>
<feature type="domain" description="Transglutaminase-like" evidence="3">
    <location>
        <begin position="258"/>
        <end position="349"/>
    </location>
</feature>
<dbReference type="Ensembl" id="ENSVKKT00000027731.1">
    <property type="protein sequence ID" value="ENSVKKP00000027071.1"/>
    <property type="gene ID" value="ENSVKKG00000017631.1"/>
</dbReference>
<dbReference type="InterPro" id="IPR002931">
    <property type="entry name" value="Transglutaminase-like"/>
</dbReference>
<dbReference type="SUPFAM" id="SSF54001">
    <property type="entry name" value="Cysteine proteinases"/>
    <property type="match status" value="1"/>
</dbReference>
<protein>
    <recommendedName>
        <fullName evidence="3">Transglutaminase-like domain-containing protein</fullName>
    </recommendedName>
</protein>
<proteinExistence type="inferred from homology"/>
<dbReference type="PIRSF" id="PIRSF000459">
    <property type="entry name" value="TGM_EBP42"/>
    <property type="match status" value="1"/>
</dbReference>
<dbReference type="FunFam" id="3.90.260.10:FF:000004">
    <property type="entry name" value="Protein-glutamine gamma-glutamyltransferase 5"/>
    <property type="match status" value="1"/>
</dbReference>
<dbReference type="Proteomes" id="UP000694545">
    <property type="component" value="Unplaced"/>
</dbReference>
<dbReference type="InterPro" id="IPR036985">
    <property type="entry name" value="Transglutaminase-like_sf"/>
</dbReference>
<dbReference type="InterPro" id="IPR001102">
    <property type="entry name" value="Transglutaminase_N"/>
</dbReference>
<dbReference type="Gene3D" id="3.90.260.10">
    <property type="entry name" value="Transglutaminase-like"/>
    <property type="match status" value="1"/>
</dbReference>
<dbReference type="Pfam" id="PF00927">
    <property type="entry name" value="Transglut_C"/>
    <property type="match status" value="1"/>
</dbReference>
<dbReference type="AlphaFoldDB" id="A0A8D2LUB2"/>
<evidence type="ECO:0000313" key="4">
    <source>
        <dbReference type="Ensembl" id="ENSVKKP00000027071.1"/>
    </source>
</evidence>
<dbReference type="InterPro" id="IPR038765">
    <property type="entry name" value="Papain-like_cys_pep_sf"/>
</dbReference>
<reference evidence="4" key="2">
    <citation type="submission" date="2025-09" db="UniProtKB">
        <authorList>
            <consortium name="Ensembl"/>
        </authorList>
    </citation>
    <scope>IDENTIFICATION</scope>
</reference>
<dbReference type="FunFam" id="2.60.40.10:FF:000278">
    <property type="entry name" value="Protein-glutamine gamma-glutamyltransferase 2"/>
    <property type="match status" value="1"/>
</dbReference>
<keyword evidence="5" id="KW-1185">Reference proteome</keyword>
<dbReference type="GO" id="GO:0003810">
    <property type="term" value="F:protein-glutamine gamma-glutamyltransferase activity"/>
    <property type="evidence" value="ECO:0007669"/>
    <property type="project" value="InterPro"/>
</dbReference>
<feature type="active site" evidence="2">
    <location>
        <position position="346"/>
    </location>
</feature>
<feature type="active site" evidence="2">
    <location>
        <position position="323"/>
    </location>
</feature>
<dbReference type="InterPro" id="IPR008958">
    <property type="entry name" value="Transglutaminase_C"/>
</dbReference>
<evidence type="ECO:0000256" key="1">
    <source>
        <dbReference type="ARBA" id="ARBA00005968"/>
    </source>
</evidence>
<dbReference type="Pfam" id="PF00868">
    <property type="entry name" value="Transglut_N"/>
    <property type="match status" value="1"/>
</dbReference>
<evidence type="ECO:0000256" key="2">
    <source>
        <dbReference type="PIRSR" id="PIRSR000459-1"/>
    </source>
</evidence>
<dbReference type="SMART" id="SM00460">
    <property type="entry name" value="TGc"/>
    <property type="match status" value="1"/>
</dbReference>
<dbReference type="InterPro" id="IPR014756">
    <property type="entry name" value="Ig_E-set"/>
</dbReference>
<dbReference type="SUPFAM" id="SSF49309">
    <property type="entry name" value="Transglutaminase, two C-terminal domains"/>
    <property type="match status" value="1"/>
</dbReference>
<organism evidence="4 5">
    <name type="scientific">Varanus komodoensis</name>
    <name type="common">Komodo dragon</name>
    <dbReference type="NCBI Taxonomy" id="61221"/>
    <lineage>
        <taxon>Eukaryota</taxon>
        <taxon>Metazoa</taxon>
        <taxon>Chordata</taxon>
        <taxon>Craniata</taxon>
        <taxon>Vertebrata</taxon>
        <taxon>Euteleostomi</taxon>
        <taxon>Lepidosauria</taxon>
        <taxon>Squamata</taxon>
        <taxon>Bifurcata</taxon>
        <taxon>Unidentata</taxon>
        <taxon>Episquamata</taxon>
        <taxon>Toxicofera</taxon>
        <taxon>Anguimorpha</taxon>
        <taxon>Paleoanguimorpha</taxon>
        <taxon>Varanoidea</taxon>
        <taxon>Varanidae</taxon>
        <taxon>Varanus</taxon>
    </lineage>
</organism>
<comment type="similarity">
    <text evidence="1">Belongs to the transglutaminase superfamily. Transglutaminase family.</text>
</comment>
<accession>A0A8D2LUB2</accession>
<dbReference type="PANTHER" id="PTHR11590">
    <property type="entry name" value="PROTEIN-GLUTAMINE GAMMA-GLUTAMYLTRANSFERASE"/>
    <property type="match status" value="1"/>
</dbReference>
<reference evidence="4" key="1">
    <citation type="submission" date="2025-08" db="UniProtKB">
        <authorList>
            <consortium name="Ensembl"/>
        </authorList>
    </citation>
    <scope>IDENTIFICATION</scope>
</reference>
<feature type="active site" evidence="2">
    <location>
        <position position="266"/>
    </location>
</feature>
<sequence>FSTALRVESVDLNCAQNCTNHNTQFFSDQKLIVRRGQTFGFYVHFQNREWNDEKDKITFTVETGPKPCESLGTKSIFPLGGCPDQCHWNASFKSHDAKCLRVNMFPPANACVGCYSLNMCLVSCDHTNSQNLGDFYVLFNPWCSDDPVYLDSQDQREEYVLNEHGIIFQGLPEHITAHPWHFGQFQDGILDICLKMLDTSTNFLRDPAMDCSCRNDPLYISRVLNNMLPSNNNLLQGLSPLTWNGSVPILRQWYQSRCKPIKYGDCATFASVLCTVLRCFGIPGRVVTGFYCPVYAADPLSVQEIFDYTGKTLNGKEHMWIYHCWNESWMAEKDINQSGGDWQFLDPTPVETSKGSVCSGPIWVKSIRDGDVDTDSEGHRVFCMLNARSTAWISQGKGKKTKLHCDSGTSGQCISTKSVGSDLREDITDAYKHELGSAQERKAFYKACRKINSQYLNAPNSEIDKDIASHRNKSLKETGITMKLKMANCPLYGQDVQMNWVLENLCNESKERKFNLCAQAMMHNGCALDQLWKDTIHVTLEPKEGIFFYIYVYSHILGLQVLNEEKGKWPGQSVSLLLMPCKLAR</sequence>
<dbReference type="InterPro" id="IPR050779">
    <property type="entry name" value="Transglutaminase"/>
</dbReference>
<dbReference type="InterPro" id="IPR036238">
    <property type="entry name" value="Transglutaminase_C_sf"/>
</dbReference>
<dbReference type="OMA" id="NCIMTLE"/>
<dbReference type="SUPFAM" id="SSF81296">
    <property type="entry name" value="E set domains"/>
    <property type="match status" value="1"/>
</dbReference>
<dbReference type="Pfam" id="PF01841">
    <property type="entry name" value="Transglut_core"/>
    <property type="match status" value="1"/>
</dbReference>
<dbReference type="PANTHER" id="PTHR11590:SF75">
    <property type="entry name" value="TRANSGLUTAMINASE-LIKE DOMAIN-CONTAINING PROTEIN"/>
    <property type="match status" value="1"/>
</dbReference>